<sequence length="35" mass="4042">MFSFLIQETKHLQLLSNRVKDTSCQRTISPKSSNC</sequence>
<proteinExistence type="predicted"/>
<organism evidence="1">
    <name type="scientific">Rhizophora mucronata</name>
    <name type="common">Asiatic mangrove</name>
    <dbReference type="NCBI Taxonomy" id="61149"/>
    <lineage>
        <taxon>Eukaryota</taxon>
        <taxon>Viridiplantae</taxon>
        <taxon>Streptophyta</taxon>
        <taxon>Embryophyta</taxon>
        <taxon>Tracheophyta</taxon>
        <taxon>Spermatophyta</taxon>
        <taxon>Magnoliopsida</taxon>
        <taxon>eudicotyledons</taxon>
        <taxon>Gunneridae</taxon>
        <taxon>Pentapetalae</taxon>
        <taxon>rosids</taxon>
        <taxon>fabids</taxon>
        <taxon>Malpighiales</taxon>
        <taxon>Rhizophoraceae</taxon>
        <taxon>Rhizophora</taxon>
    </lineage>
</organism>
<name>A0A2P2IN89_RHIMU</name>
<dbReference type="EMBL" id="GGEC01002195">
    <property type="protein sequence ID" value="MBW82678.1"/>
    <property type="molecule type" value="Transcribed_RNA"/>
</dbReference>
<evidence type="ECO:0000313" key="1">
    <source>
        <dbReference type="EMBL" id="MBW82678.1"/>
    </source>
</evidence>
<protein>
    <submittedName>
        <fullName evidence="1">Uncharacterized protein</fullName>
    </submittedName>
</protein>
<reference evidence="1" key="1">
    <citation type="submission" date="2018-02" db="EMBL/GenBank/DDBJ databases">
        <title>Rhizophora mucronata_Transcriptome.</title>
        <authorList>
            <person name="Meera S.P."/>
            <person name="Sreeshan A."/>
            <person name="Augustine A."/>
        </authorList>
    </citation>
    <scope>NUCLEOTIDE SEQUENCE</scope>
    <source>
        <tissue evidence="1">Leaf</tissue>
    </source>
</reference>
<dbReference type="AlphaFoldDB" id="A0A2P2IN89"/>
<accession>A0A2P2IN89</accession>